<dbReference type="SUPFAM" id="SSF89155">
    <property type="entry name" value="TorD-like"/>
    <property type="match status" value="1"/>
</dbReference>
<dbReference type="PANTHER" id="PTHR34227">
    <property type="entry name" value="CHAPERONE PROTEIN YCDY"/>
    <property type="match status" value="1"/>
</dbReference>
<dbReference type="GO" id="GO:0003677">
    <property type="term" value="F:DNA binding"/>
    <property type="evidence" value="ECO:0007669"/>
    <property type="project" value="InterPro"/>
</dbReference>
<dbReference type="Proteomes" id="UP000290819">
    <property type="component" value="Unassembled WGS sequence"/>
</dbReference>
<dbReference type="Gene3D" id="1.10.260.40">
    <property type="entry name" value="lambda repressor-like DNA-binding domains"/>
    <property type="match status" value="1"/>
</dbReference>
<dbReference type="Pfam" id="PF15943">
    <property type="entry name" value="YdaS_toxin"/>
    <property type="match status" value="1"/>
</dbReference>
<dbReference type="InterPro" id="IPR020945">
    <property type="entry name" value="DMSO/NO3_reduct_chaperone"/>
</dbReference>
<evidence type="ECO:0000313" key="3">
    <source>
        <dbReference type="Proteomes" id="UP000290819"/>
    </source>
</evidence>
<name>A0A4Q1VN79_9BRAD</name>
<dbReference type="AlphaFoldDB" id="A0A4Q1VN79"/>
<dbReference type="SUPFAM" id="SSF47413">
    <property type="entry name" value="lambda repressor-like DNA-binding domains"/>
    <property type="match status" value="1"/>
</dbReference>
<dbReference type="Pfam" id="PF02613">
    <property type="entry name" value="Nitrate_red_del"/>
    <property type="match status" value="1"/>
</dbReference>
<keyword evidence="3" id="KW-1185">Reference proteome</keyword>
<sequence>MRRRLTLCGTRSTLASALLRKQDQSLGSQATEVHVRDAGLDRAIDAAGGVALLARKIGISQPSISNWSKIPAQRVVAVEAATGVPRAELRPDLYPNLQHERTISRDSIDPVDVARAQEYALLASLLAAAPSKRLLDRLAGLSGDGTPLGQAHAALADAASRANAGQLEREYFDLFVGLGRGELLPYASYYLTGFLNERPLSRLRADLAVLGIERAENNSEPEDHAAVLCEIMSGMADGRLEVPSVAQRALFEKHVLSWMGRLFADMEQAASAKFYRAVGALGRLFIEIERQGFSFAK</sequence>
<dbReference type="InterPro" id="IPR010982">
    <property type="entry name" value="Lambda_DNA-bd_dom_sf"/>
</dbReference>
<comment type="caution">
    <text evidence="2">The sequence shown here is derived from an EMBL/GenBank/DDBJ whole genome shotgun (WGS) entry which is preliminary data.</text>
</comment>
<dbReference type="InterPro" id="IPR050289">
    <property type="entry name" value="TorD/DmsD_chaperones"/>
</dbReference>
<dbReference type="Gene3D" id="1.10.3480.10">
    <property type="entry name" value="TorD-like"/>
    <property type="match status" value="1"/>
</dbReference>
<dbReference type="InterPro" id="IPR036411">
    <property type="entry name" value="TorD-like_sf"/>
</dbReference>
<protein>
    <submittedName>
        <fullName evidence="2">Molecular chaperone</fullName>
    </submittedName>
</protein>
<reference evidence="2 3" key="1">
    <citation type="submission" date="2017-03" db="EMBL/GenBank/DDBJ databases">
        <authorList>
            <person name="Safronova V.I."/>
            <person name="Sazanova A.L."/>
            <person name="Chirak E.R."/>
        </authorList>
    </citation>
    <scope>NUCLEOTIDE SEQUENCE [LARGE SCALE GENOMIC DNA]</scope>
    <source>
        <strain evidence="2 3">Opo-243</strain>
    </source>
</reference>
<evidence type="ECO:0000313" key="2">
    <source>
        <dbReference type="EMBL" id="RXT54131.1"/>
    </source>
</evidence>
<gene>
    <name evidence="2" type="ORF">B5V03_01350</name>
</gene>
<dbReference type="EMBL" id="MZXW01000004">
    <property type="protein sequence ID" value="RXT54131.1"/>
    <property type="molecule type" value="Genomic_DNA"/>
</dbReference>
<proteinExistence type="predicted"/>
<dbReference type="PANTHER" id="PTHR34227:SF1">
    <property type="entry name" value="DIMETHYL SULFOXIDE REDUCTASE CHAPERONE-RELATED"/>
    <property type="match status" value="1"/>
</dbReference>
<keyword evidence="1" id="KW-0143">Chaperone</keyword>
<evidence type="ECO:0000256" key="1">
    <source>
        <dbReference type="ARBA" id="ARBA00023186"/>
    </source>
</evidence>
<accession>A0A4Q1VN79</accession>
<dbReference type="InterPro" id="IPR031856">
    <property type="entry name" value="YdaS_toxin-like"/>
</dbReference>
<organism evidence="2 3">
    <name type="scientific">Bradyrhizobium betae</name>
    <dbReference type="NCBI Taxonomy" id="244734"/>
    <lineage>
        <taxon>Bacteria</taxon>
        <taxon>Pseudomonadati</taxon>
        <taxon>Pseudomonadota</taxon>
        <taxon>Alphaproteobacteria</taxon>
        <taxon>Hyphomicrobiales</taxon>
        <taxon>Nitrobacteraceae</taxon>
        <taxon>Bradyrhizobium</taxon>
    </lineage>
</organism>